<keyword evidence="2" id="KW-1185">Reference proteome</keyword>
<dbReference type="AlphaFoldDB" id="A0A8S4QX79"/>
<dbReference type="EMBL" id="CAKXAJ010021206">
    <property type="protein sequence ID" value="CAH2226380.1"/>
    <property type="molecule type" value="Genomic_DNA"/>
</dbReference>
<sequence length="28" mass="3366">MDNNAKSVTQVNNTPEWLKRFLEESERE</sequence>
<reference evidence="1" key="1">
    <citation type="submission" date="2022-03" db="EMBL/GenBank/DDBJ databases">
        <authorList>
            <person name="Lindestad O."/>
        </authorList>
    </citation>
    <scope>NUCLEOTIDE SEQUENCE</scope>
</reference>
<comment type="caution">
    <text evidence="1">The sequence shown here is derived from an EMBL/GenBank/DDBJ whole genome shotgun (WGS) entry which is preliminary data.</text>
</comment>
<gene>
    <name evidence="1" type="primary">jg25835</name>
    <name evidence="1" type="ORF">PAEG_LOCUS7086</name>
</gene>
<dbReference type="Proteomes" id="UP000838756">
    <property type="component" value="Unassembled WGS sequence"/>
</dbReference>
<evidence type="ECO:0000313" key="1">
    <source>
        <dbReference type="EMBL" id="CAH2226380.1"/>
    </source>
</evidence>
<evidence type="ECO:0000313" key="2">
    <source>
        <dbReference type="Proteomes" id="UP000838756"/>
    </source>
</evidence>
<feature type="non-terminal residue" evidence="1">
    <location>
        <position position="28"/>
    </location>
</feature>
<organism evidence="1 2">
    <name type="scientific">Pararge aegeria aegeria</name>
    <dbReference type="NCBI Taxonomy" id="348720"/>
    <lineage>
        <taxon>Eukaryota</taxon>
        <taxon>Metazoa</taxon>
        <taxon>Ecdysozoa</taxon>
        <taxon>Arthropoda</taxon>
        <taxon>Hexapoda</taxon>
        <taxon>Insecta</taxon>
        <taxon>Pterygota</taxon>
        <taxon>Neoptera</taxon>
        <taxon>Endopterygota</taxon>
        <taxon>Lepidoptera</taxon>
        <taxon>Glossata</taxon>
        <taxon>Ditrysia</taxon>
        <taxon>Papilionoidea</taxon>
        <taxon>Nymphalidae</taxon>
        <taxon>Satyrinae</taxon>
        <taxon>Satyrini</taxon>
        <taxon>Parargina</taxon>
        <taxon>Pararge</taxon>
    </lineage>
</organism>
<name>A0A8S4QX79_9NEOP</name>
<accession>A0A8S4QX79</accession>
<protein>
    <submittedName>
        <fullName evidence="1">Jg25835 protein</fullName>
    </submittedName>
</protein>
<proteinExistence type="predicted"/>